<dbReference type="InParanoid" id="A0A1M6B8S0"/>
<dbReference type="GO" id="GO:0016798">
    <property type="term" value="F:hydrolase activity, acting on glycosyl bonds"/>
    <property type="evidence" value="ECO:0007669"/>
    <property type="project" value="UniProtKB-KW"/>
</dbReference>
<dbReference type="Gene3D" id="3.20.20.80">
    <property type="entry name" value="Glycosidases"/>
    <property type="match status" value="1"/>
</dbReference>
<evidence type="ECO:0000313" key="3">
    <source>
        <dbReference type="Proteomes" id="UP000184510"/>
    </source>
</evidence>
<dbReference type="STRING" id="1123071.SAMN02745181_0147"/>
<dbReference type="CDD" id="cd11356">
    <property type="entry name" value="AmyAc_Sucrose_phosphorylase-like_1"/>
    <property type="match status" value="1"/>
</dbReference>
<dbReference type="InterPro" id="IPR033746">
    <property type="entry name" value="GGa_phosphorylase"/>
</dbReference>
<dbReference type="FunCoup" id="A0A1M6B8S0">
    <property type="interactions" value="22"/>
</dbReference>
<dbReference type="Proteomes" id="UP000184510">
    <property type="component" value="Unassembled WGS sequence"/>
</dbReference>
<proteinExistence type="predicted"/>
<dbReference type="Pfam" id="PF00128">
    <property type="entry name" value="Alpha-amylase"/>
    <property type="match status" value="1"/>
</dbReference>
<dbReference type="PANTHER" id="PTHR10357:SF214">
    <property type="entry name" value="GLUCOSYLGLYCERATE PHOSPHORYLASE"/>
    <property type="match status" value="1"/>
</dbReference>
<evidence type="ECO:0000313" key="2">
    <source>
        <dbReference type="EMBL" id="SHI45096.1"/>
    </source>
</evidence>
<dbReference type="PANTHER" id="PTHR10357">
    <property type="entry name" value="ALPHA-AMYLASE FAMILY MEMBER"/>
    <property type="match status" value="1"/>
</dbReference>
<accession>A0A1M6B8S0</accession>
<dbReference type="Gene3D" id="3.90.400.10">
    <property type="entry name" value="Oligo-1,6-glucosidase, Domain 2"/>
    <property type="match status" value="1"/>
</dbReference>
<protein>
    <submittedName>
        <fullName evidence="2">Glycosidase</fullName>
    </submittedName>
</protein>
<feature type="domain" description="Glycosyl hydrolase family 13 catalytic" evidence="1">
    <location>
        <begin position="492"/>
        <end position="841"/>
    </location>
</feature>
<dbReference type="EMBL" id="FQYR01000002">
    <property type="protein sequence ID" value="SHI45096.1"/>
    <property type="molecule type" value="Genomic_DNA"/>
</dbReference>
<keyword evidence="2" id="KW-0378">Hydrolase</keyword>
<dbReference type="GO" id="GO:0005975">
    <property type="term" value="P:carbohydrate metabolic process"/>
    <property type="evidence" value="ECO:0007669"/>
    <property type="project" value="InterPro"/>
</dbReference>
<keyword evidence="2" id="KW-0326">Glycosidase</keyword>
<keyword evidence="3" id="KW-1185">Reference proteome</keyword>
<reference evidence="2 3" key="1">
    <citation type="submission" date="2016-11" db="EMBL/GenBank/DDBJ databases">
        <authorList>
            <person name="Jaros S."/>
            <person name="Januszkiewicz K."/>
            <person name="Wedrychowicz H."/>
        </authorList>
    </citation>
    <scope>NUCLEOTIDE SEQUENCE [LARGE SCALE GENOMIC DNA]</scope>
    <source>
        <strain evidence="2 3">DSM 18772</strain>
    </source>
</reference>
<dbReference type="InterPro" id="IPR017853">
    <property type="entry name" value="GH"/>
</dbReference>
<sequence>MGDFHQFGIVTTLHQLNQRPLEKLEEELMEFRKRKPMALVLPSLFSELEGPALSSIVDQIAQVPYLDQIVIGLDRADEDQFRYALKFFDRLPQRPNILWNDGPRLRKIDQLLREKGLAPKEAGKGRNVWYMFGYILASGKAETVALHDCDILTYDRSLLAHLIYPVANPEFSFKFCKGYYARIANNSMNGRVCRLLVTPLLRALNKVCKPDSTYLEYLDSFRYPLAGEFSLQRDVIEDIRIPSDWGLEMGILSEMHRNYATNQICQVDIADVYDHKHQDLSLKDKTRGLSKMSCDIAKSLYRKMATQGEVFTPESIRTIKATYYRIALDLVDSYQADAKINGLDYDLHTEGSAIEVFAENIMQAGHDFLDPEQSMATPFMPSWKRVRSAVPDIMEMLRDAVEGDLREFGSKSSYDPAQHPKVVQVRQKIRQHVHAVYGDERCDAIVKRIFQTAPLAQTAISNVPQTNKWDQSDVLAITYADSIKREGEMPLQTLRHFFQHELKHTINNIHILPFCPYSSDDGFSVIDYKQVKEEHGSWDDIQDFQADFKVMADLVLNHCSSESEWFKNFLACKDPGKDYFVTGDKFQDLRFVVRPRSTPLLTTVETAEGEKEVWCTFSADQVDLDFSNPDVLIEIIEIIRLYLEKGIRLFRLDAVAFLWKEDGSNCVHLPQTHEIIKLLRVVIETLEPSAIIITETNVPNKENLSYFGNDNEAHLIYNFSLPPLLLQALLSGNCKYLKKWIMSMPPARRGRAYLNFIASHDGIGLRPAEGLLSDKEQDTLMQTIRDFGGEISMRRMPDGQLKPYEANISLYSALAGTIEGGKDQWQTQRFLCAHTILLALEGLPALYIHSLLGTENNTLGVAETGRLRTINRYQWDADGLYAALEDENLHHQTVFSELKRLIQIRRKQPAFHPNATQYTLHFGEKIFAFWRESLHREQSIFALHNISTEAQSIPLVELNLIATDTWCDLLSGETYTSTDATIELPPYGCVWISNKKL</sequence>
<dbReference type="Gene3D" id="3.90.550.10">
    <property type="entry name" value="Spore Coat Polysaccharide Biosynthesis Protein SpsA, Chain A"/>
    <property type="match status" value="1"/>
</dbReference>
<dbReference type="SUPFAM" id="SSF51445">
    <property type="entry name" value="(Trans)glycosidases"/>
    <property type="match status" value="1"/>
</dbReference>
<dbReference type="RefSeq" id="WP_200797031.1">
    <property type="nucleotide sequence ID" value="NZ_FQYR01000002.1"/>
</dbReference>
<name>A0A1M6B8S0_9BACT</name>
<dbReference type="SUPFAM" id="SSF53448">
    <property type="entry name" value="Nucleotide-diphospho-sugar transferases"/>
    <property type="match status" value="1"/>
</dbReference>
<dbReference type="InterPro" id="IPR006047">
    <property type="entry name" value="GH13_cat_dom"/>
</dbReference>
<gene>
    <name evidence="2" type="ORF">SAMN02745181_0147</name>
</gene>
<dbReference type="InterPro" id="IPR029044">
    <property type="entry name" value="Nucleotide-diphossugar_trans"/>
</dbReference>
<dbReference type="SMART" id="SM00642">
    <property type="entry name" value="Aamy"/>
    <property type="match status" value="1"/>
</dbReference>
<dbReference type="InterPro" id="IPR045857">
    <property type="entry name" value="O16G_dom_2"/>
</dbReference>
<dbReference type="InterPro" id="IPR013780">
    <property type="entry name" value="Glyco_hydro_b"/>
</dbReference>
<evidence type="ECO:0000259" key="1">
    <source>
        <dbReference type="SMART" id="SM00642"/>
    </source>
</evidence>
<dbReference type="Gene3D" id="2.60.40.1180">
    <property type="entry name" value="Golgi alpha-mannosidase II"/>
    <property type="match status" value="1"/>
</dbReference>
<dbReference type="AlphaFoldDB" id="A0A1M6B8S0"/>
<organism evidence="2 3">
    <name type="scientific">Rubritalea squalenifaciens DSM 18772</name>
    <dbReference type="NCBI Taxonomy" id="1123071"/>
    <lineage>
        <taxon>Bacteria</taxon>
        <taxon>Pseudomonadati</taxon>
        <taxon>Verrucomicrobiota</taxon>
        <taxon>Verrucomicrobiia</taxon>
        <taxon>Verrucomicrobiales</taxon>
        <taxon>Rubritaleaceae</taxon>
        <taxon>Rubritalea</taxon>
    </lineage>
</organism>